<evidence type="ECO:0000256" key="2">
    <source>
        <dbReference type="ARBA" id="ARBA00003215"/>
    </source>
</evidence>
<comment type="catalytic activity">
    <reaction evidence="10">
        <text>adenosine + phosphate = alpha-D-ribose 1-phosphate + adenine</text>
        <dbReference type="Rhea" id="RHEA:27642"/>
        <dbReference type="ChEBI" id="CHEBI:16335"/>
        <dbReference type="ChEBI" id="CHEBI:16708"/>
        <dbReference type="ChEBI" id="CHEBI:43474"/>
        <dbReference type="ChEBI" id="CHEBI:57720"/>
        <dbReference type="EC" id="2.4.2.1"/>
    </reaction>
    <physiologicalReaction direction="left-to-right" evidence="10">
        <dbReference type="Rhea" id="RHEA:27643"/>
    </physiologicalReaction>
</comment>
<dbReference type="GO" id="GO:0005507">
    <property type="term" value="F:copper ion binding"/>
    <property type="evidence" value="ECO:0007669"/>
    <property type="project" value="TreeGrafter"/>
</dbReference>
<gene>
    <name evidence="12" type="ORF">E2C04_07000</name>
</gene>
<dbReference type="PANTHER" id="PTHR30616">
    <property type="entry name" value="UNCHARACTERIZED PROTEIN YFIH"/>
    <property type="match status" value="1"/>
</dbReference>
<evidence type="ECO:0000256" key="6">
    <source>
        <dbReference type="ARBA" id="ARBA00022801"/>
    </source>
</evidence>
<dbReference type="KEGG" id="ndp:E2C04_07000"/>
<evidence type="ECO:0000256" key="7">
    <source>
        <dbReference type="ARBA" id="ARBA00022833"/>
    </source>
</evidence>
<comment type="catalytic activity">
    <reaction evidence="1">
        <text>inosine + phosphate = alpha-D-ribose 1-phosphate + hypoxanthine</text>
        <dbReference type="Rhea" id="RHEA:27646"/>
        <dbReference type="ChEBI" id="CHEBI:17368"/>
        <dbReference type="ChEBI" id="CHEBI:17596"/>
        <dbReference type="ChEBI" id="CHEBI:43474"/>
        <dbReference type="ChEBI" id="CHEBI:57720"/>
        <dbReference type="EC" id="2.4.2.1"/>
    </reaction>
    <physiologicalReaction direction="left-to-right" evidence="1">
        <dbReference type="Rhea" id="RHEA:27647"/>
    </physiologicalReaction>
</comment>
<proteinExistence type="inferred from homology"/>
<evidence type="ECO:0000256" key="3">
    <source>
        <dbReference type="ARBA" id="ARBA00007353"/>
    </source>
</evidence>
<dbReference type="Proteomes" id="UP000297025">
    <property type="component" value="Chromosome"/>
</dbReference>
<comment type="catalytic activity">
    <reaction evidence="11">
        <text>S-methyl-5'-thioadenosine + phosphate = 5-(methylsulfanyl)-alpha-D-ribose 1-phosphate + adenine</text>
        <dbReference type="Rhea" id="RHEA:11852"/>
        <dbReference type="ChEBI" id="CHEBI:16708"/>
        <dbReference type="ChEBI" id="CHEBI:17509"/>
        <dbReference type="ChEBI" id="CHEBI:43474"/>
        <dbReference type="ChEBI" id="CHEBI:58533"/>
        <dbReference type="EC" id="2.4.2.28"/>
    </reaction>
    <physiologicalReaction direction="left-to-right" evidence="11">
        <dbReference type="Rhea" id="RHEA:11853"/>
    </physiologicalReaction>
</comment>
<keyword evidence="5" id="KW-0479">Metal-binding</keyword>
<dbReference type="InterPro" id="IPR003730">
    <property type="entry name" value="Cu_polyphenol_OxRdtase"/>
</dbReference>
<dbReference type="SUPFAM" id="SSF64438">
    <property type="entry name" value="CNF1/YfiH-like putative cysteine hydrolases"/>
    <property type="match status" value="1"/>
</dbReference>
<dbReference type="EMBL" id="CP038462">
    <property type="protein sequence ID" value="QCC78660.1"/>
    <property type="molecule type" value="Genomic_DNA"/>
</dbReference>
<dbReference type="OrthoDB" id="4279at2"/>
<comment type="catalytic activity">
    <reaction evidence="9">
        <text>adenosine + H2O + H(+) = inosine + NH4(+)</text>
        <dbReference type="Rhea" id="RHEA:24408"/>
        <dbReference type="ChEBI" id="CHEBI:15377"/>
        <dbReference type="ChEBI" id="CHEBI:15378"/>
        <dbReference type="ChEBI" id="CHEBI:16335"/>
        <dbReference type="ChEBI" id="CHEBI:17596"/>
        <dbReference type="ChEBI" id="CHEBI:28938"/>
        <dbReference type="EC" id="3.5.4.4"/>
    </reaction>
    <physiologicalReaction direction="left-to-right" evidence="9">
        <dbReference type="Rhea" id="RHEA:24409"/>
    </physiologicalReaction>
</comment>
<keyword evidence="8" id="KW-0186">Copper</keyword>
<organism evidence="12 13">
    <name type="scientific">Nocardioides daphniae</name>
    <dbReference type="NCBI Taxonomy" id="402297"/>
    <lineage>
        <taxon>Bacteria</taxon>
        <taxon>Bacillati</taxon>
        <taxon>Actinomycetota</taxon>
        <taxon>Actinomycetes</taxon>
        <taxon>Propionibacteriales</taxon>
        <taxon>Nocardioidaceae</taxon>
        <taxon>Nocardioides</taxon>
    </lineage>
</organism>
<keyword evidence="6" id="KW-0378">Hydrolase</keyword>
<dbReference type="InterPro" id="IPR038371">
    <property type="entry name" value="Cu_polyphenol_OxRdtase_sf"/>
</dbReference>
<evidence type="ECO:0000256" key="1">
    <source>
        <dbReference type="ARBA" id="ARBA00000553"/>
    </source>
</evidence>
<evidence type="ECO:0000256" key="11">
    <source>
        <dbReference type="ARBA" id="ARBA00049893"/>
    </source>
</evidence>
<evidence type="ECO:0000256" key="9">
    <source>
        <dbReference type="ARBA" id="ARBA00047989"/>
    </source>
</evidence>
<evidence type="ECO:0000256" key="4">
    <source>
        <dbReference type="ARBA" id="ARBA00022679"/>
    </source>
</evidence>
<sequence length="234" mass="24137">MFSARRTWTVESTSTTVEVAFTDASVDFAEGPGRDPDRLADALDRVADAVGVPVVRMSQVHGRDVAVVSHGDDVPTADVLVTATPGLALMTRAADCVPVVLAAPAAGLVAAVHAGREGVVRGAVPAAVEVMRAEAVTDPGEIRAWIGPHVCGACYEVPAAMRDEVAEVAPATRSQTSWGTPSLDLGAGVRAQLDALGVVHETVGGCTYEDESLWSHRRGGAEAGRLAGLVWVAP</sequence>
<dbReference type="Pfam" id="PF02578">
    <property type="entry name" value="Cu-oxidase_4"/>
    <property type="match status" value="1"/>
</dbReference>
<evidence type="ECO:0000313" key="12">
    <source>
        <dbReference type="EMBL" id="QCC78660.1"/>
    </source>
</evidence>
<dbReference type="InterPro" id="IPR011324">
    <property type="entry name" value="Cytotoxic_necrot_fac-like_cat"/>
</dbReference>
<dbReference type="Gene3D" id="3.60.140.10">
    <property type="entry name" value="CNF1/YfiH-like putative cysteine hydrolases"/>
    <property type="match status" value="1"/>
</dbReference>
<dbReference type="PANTHER" id="PTHR30616:SF2">
    <property type="entry name" value="PURINE NUCLEOSIDE PHOSPHORYLASE LACC1"/>
    <property type="match status" value="1"/>
</dbReference>
<reference evidence="12 13" key="1">
    <citation type="journal article" date="2008" name="Int. J. Syst. Evol. Microbiol.">
        <title>Nocardioides daphniae sp. nov., isolated from Daphnia cucullata (Crustacea: Cladocera).</title>
        <authorList>
            <person name="Toth E.M."/>
            <person name="Keki Z."/>
            <person name="Homonnay Z.G."/>
            <person name="Borsodi A.K."/>
            <person name="Marialigeti K."/>
            <person name="Schumann P."/>
        </authorList>
    </citation>
    <scope>NUCLEOTIDE SEQUENCE [LARGE SCALE GENOMIC DNA]</scope>
    <source>
        <strain evidence="12 13">JCM 16608</strain>
    </source>
</reference>
<dbReference type="GO" id="GO:0016787">
    <property type="term" value="F:hydrolase activity"/>
    <property type="evidence" value="ECO:0007669"/>
    <property type="project" value="UniProtKB-KW"/>
</dbReference>
<dbReference type="CDD" id="cd16833">
    <property type="entry name" value="YfiH"/>
    <property type="match status" value="1"/>
</dbReference>
<accession>A0A4P7UEE2</accession>
<keyword evidence="7" id="KW-0862">Zinc</keyword>
<evidence type="ECO:0000256" key="5">
    <source>
        <dbReference type="ARBA" id="ARBA00022723"/>
    </source>
</evidence>
<evidence type="ECO:0000313" key="13">
    <source>
        <dbReference type="Proteomes" id="UP000297025"/>
    </source>
</evidence>
<evidence type="ECO:0000256" key="8">
    <source>
        <dbReference type="ARBA" id="ARBA00023008"/>
    </source>
</evidence>
<comment type="similarity">
    <text evidence="3">Belongs to the purine nucleoside phosphorylase YfiH/LACC1 family.</text>
</comment>
<dbReference type="GO" id="GO:0017061">
    <property type="term" value="F:S-methyl-5-thioadenosine phosphorylase activity"/>
    <property type="evidence" value="ECO:0007669"/>
    <property type="project" value="UniProtKB-EC"/>
</dbReference>
<dbReference type="AlphaFoldDB" id="A0A4P7UEE2"/>
<name>A0A4P7UEE2_9ACTN</name>
<keyword evidence="4" id="KW-0808">Transferase</keyword>
<evidence type="ECO:0000256" key="10">
    <source>
        <dbReference type="ARBA" id="ARBA00048968"/>
    </source>
</evidence>
<comment type="function">
    <text evidence="2">Purine nucleoside enzyme that catalyzes the phosphorolysis of adenosine and inosine nucleosides, yielding D-ribose 1-phosphate and the respective free bases, adenine and hypoxanthine. Also catalyzes the phosphorolysis of S-methyl-5'-thioadenosine into adenine and S-methyl-5-thio-alpha-D-ribose 1-phosphate. Also has adenosine deaminase activity.</text>
</comment>
<protein>
    <submittedName>
        <fullName evidence="12">Laccase domain-containing protein</fullName>
    </submittedName>
</protein>